<accession>A0A4Z2GID4</accession>
<gene>
    <name evidence="2" type="ORF">EYF80_036501</name>
</gene>
<feature type="compositionally biased region" description="Basic and acidic residues" evidence="1">
    <location>
        <begin position="30"/>
        <end position="50"/>
    </location>
</feature>
<keyword evidence="3" id="KW-1185">Reference proteome</keyword>
<organism evidence="2 3">
    <name type="scientific">Liparis tanakae</name>
    <name type="common">Tanaka's snailfish</name>
    <dbReference type="NCBI Taxonomy" id="230148"/>
    <lineage>
        <taxon>Eukaryota</taxon>
        <taxon>Metazoa</taxon>
        <taxon>Chordata</taxon>
        <taxon>Craniata</taxon>
        <taxon>Vertebrata</taxon>
        <taxon>Euteleostomi</taxon>
        <taxon>Actinopterygii</taxon>
        <taxon>Neopterygii</taxon>
        <taxon>Teleostei</taxon>
        <taxon>Neoteleostei</taxon>
        <taxon>Acanthomorphata</taxon>
        <taxon>Eupercaria</taxon>
        <taxon>Perciformes</taxon>
        <taxon>Cottioidei</taxon>
        <taxon>Cottales</taxon>
        <taxon>Liparidae</taxon>
        <taxon>Liparis</taxon>
    </lineage>
</organism>
<comment type="caution">
    <text evidence="2">The sequence shown here is derived from an EMBL/GenBank/DDBJ whole genome shotgun (WGS) entry which is preliminary data.</text>
</comment>
<evidence type="ECO:0000313" key="2">
    <source>
        <dbReference type="EMBL" id="TNN53267.1"/>
    </source>
</evidence>
<dbReference type="EMBL" id="SRLO01000520">
    <property type="protein sequence ID" value="TNN53267.1"/>
    <property type="molecule type" value="Genomic_DNA"/>
</dbReference>
<feature type="compositionally biased region" description="Basic and acidic residues" evidence="1">
    <location>
        <begin position="1"/>
        <end position="21"/>
    </location>
</feature>
<evidence type="ECO:0000313" key="3">
    <source>
        <dbReference type="Proteomes" id="UP000314294"/>
    </source>
</evidence>
<dbReference type="Proteomes" id="UP000314294">
    <property type="component" value="Unassembled WGS sequence"/>
</dbReference>
<feature type="region of interest" description="Disordered" evidence="1">
    <location>
        <begin position="1"/>
        <end position="50"/>
    </location>
</feature>
<evidence type="ECO:0000256" key="1">
    <source>
        <dbReference type="SAM" id="MobiDB-lite"/>
    </source>
</evidence>
<reference evidence="2 3" key="1">
    <citation type="submission" date="2019-03" db="EMBL/GenBank/DDBJ databases">
        <title>First draft genome of Liparis tanakae, snailfish: a comprehensive survey of snailfish specific genes.</title>
        <authorList>
            <person name="Kim W."/>
            <person name="Song I."/>
            <person name="Jeong J.-H."/>
            <person name="Kim D."/>
            <person name="Kim S."/>
            <person name="Ryu S."/>
            <person name="Song J.Y."/>
            <person name="Lee S.K."/>
        </authorList>
    </citation>
    <scope>NUCLEOTIDE SEQUENCE [LARGE SCALE GENOMIC DNA]</scope>
    <source>
        <tissue evidence="2">Muscle</tissue>
    </source>
</reference>
<name>A0A4Z2GID4_9TELE</name>
<dbReference type="AlphaFoldDB" id="A0A4Z2GID4"/>
<protein>
    <submittedName>
        <fullName evidence="2">Uncharacterized protein</fullName>
    </submittedName>
</protein>
<proteinExistence type="predicted"/>
<sequence>MRQHPEKRSAGERDERQERQRHVIAPLAERGGEGGEGHREEEDKRMDTHGALDNSTANQVLTLLLVNGPQRNHLCQTETFLGQLLSPSSRSVLP</sequence>